<organism evidence="2">
    <name type="scientific">Oryza glumipatula</name>
    <dbReference type="NCBI Taxonomy" id="40148"/>
    <lineage>
        <taxon>Eukaryota</taxon>
        <taxon>Viridiplantae</taxon>
        <taxon>Streptophyta</taxon>
        <taxon>Embryophyta</taxon>
        <taxon>Tracheophyta</taxon>
        <taxon>Spermatophyta</taxon>
        <taxon>Magnoliopsida</taxon>
        <taxon>Liliopsida</taxon>
        <taxon>Poales</taxon>
        <taxon>Poaceae</taxon>
        <taxon>BOP clade</taxon>
        <taxon>Oryzoideae</taxon>
        <taxon>Oryzeae</taxon>
        <taxon>Oryzinae</taxon>
        <taxon>Oryza</taxon>
    </lineage>
</organism>
<dbReference type="HOGENOM" id="CLU_2853400_0_0_1"/>
<dbReference type="AlphaFoldDB" id="A0A0E0A7U3"/>
<dbReference type="Proteomes" id="UP000026961">
    <property type="component" value="Chromosome 6"/>
</dbReference>
<protein>
    <submittedName>
        <fullName evidence="2">Uncharacterized protein</fullName>
    </submittedName>
</protein>
<proteinExistence type="predicted"/>
<evidence type="ECO:0000313" key="3">
    <source>
        <dbReference type="Proteomes" id="UP000026961"/>
    </source>
</evidence>
<sequence length="65" mass="7444">MGRRRLHHPVCQSFTRRQSQPLQPSYGGDDEYGSTPGSRSPGRKQMVISYGDDDADRFYKLLVEI</sequence>
<evidence type="ECO:0000256" key="1">
    <source>
        <dbReference type="SAM" id="MobiDB-lite"/>
    </source>
</evidence>
<dbReference type="EnsemblPlants" id="OGLUM06G10730.1">
    <property type="protein sequence ID" value="OGLUM06G10730.1"/>
    <property type="gene ID" value="OGLUM06G10730"/>
</dbReference>
<feature type="compositionally biased region" description="Polar residues" evidence="1">
    <location>
        <begin position="12"/>
        <end position="23"/>
    </location>
</feature>
<name>A0A0E0A7U3_9ORYZ</name>
<dbReference type="Gramene" id="OGLUM06G10730.1">
    <property type="protein sequence ID" value="OGLUM06G10730.1"/>
    <property type="gene ID" value="OGLUM06G10730"/>
</dbReference>
<evidence type="ECO:0000313" key="2">
    <source>
        <dbReference type="EnsemblPlants" id="OGLUM06G10730.1"/>
    </source>
</evidence>
<keyword evidence="3" id="KW-1185">Reference proteome</keyword>
<reference evidence="2" key="2">
    <citation type="submission" date="2018-05" db="EMBL/GenBank/DDBJ databases">
        <title>OgluRS3 (Oryza glumaepatula Reference Sequence Version 3).</title>
        <authorList>
            <person name="Zhang J."/>
            <person name="Kudrna D."/>
            <person name="Lee S."/>
            <person name="Talag J."/>
            <person name="Welchert J."/>
            <person name="Wing R.A."/>
        </authorList>
    </citation>
    <scope>NUCLEOTIDE SEQUENCE [LARGE SCALE GENOMIC DNA]</scope>
</reference>
<accession>A0A0E0A7U3</accession>
<feature type="region of interest" description="Disordered" evidence="1">
    <location>
        <begin position="1"/>
        <end position="46"/>
    </location>
</feature>
<reference evidence="2" key="1">
    <citation type="submission" date="2015-04" db="UniProtKB">
        <authorList>
            <consortium name="EnsemblPlants"/>
        </authorList>
    </citation>
    <scope>IDENTIFICATION</scope>
</reference>